<dbReference type="GO" id="GO:0006260">
    <property type="term" value="P:DNA replication"/>
    <property type="evidence" value="ECO:0007669"/>
    <property type="project" value="UniProtKB-UniRule"/>
</dbReference>
<keyword evidence="9 15" id="KW-0067">ATP-binding</keyword>
<dbReference type="InterPro" id="IPR014000">
    <property type="entry name" value="PPV_DNA_helicase_E1_N"/>
</dbReference>
<comment type="subunit">
    <text evidence="15">Can form hexamers. Interacts with E2 protein; this interaction increases E1 DNA binding specificity. Interacts with host DNA polymerase subunit POLA2. Interacts with host single stranded DNA-binding protein RPA1. Interacts with host TOP1; this interaction stimulates the enzymatic activity of TOP1.</text>
</comment>
<protein>
    <recommendedName>
        <fullName evidence="15 16">Replication protein E1</fullName>
        <ecNumber evidence="15 16">5.6.2.4</ecNumber>
    </recommendedName>
    <alternativeName>
        <fullName evidence="15">ATP-dependent helicase E1</fullName>
    </alternativeName>
    <alternativeName>
        <fullName evidence="15">DNA 3'-5' helicase E1</fullName>
    </alternativeName>
</protein>
<dbReference type="Pfam" id="PF00519">
    <property type="entry name" value="PPV_E1_C"/>
    <property type="match status" value="1"/>
</dbReference>
<proteinExistence type="inferred from homology"/>
<keyword evidence="8 15" id="KW-0347">Helicase</keyword>
<evidence type="ECO:0000256" key="15">
    <source>
        <dbReference type="HAMAP-Rule" id="MF_04000"/>
    </source>
</evidence>
<keyword evidence="11 15" id="KW-0413">Isomerase</keyword>
<keyword evidence="15" id="KW-1017">Isopeptide bond</keyword>
<comment type="PTM">
    <text evidence="15">Phosphorylated.</text>
</comment>
<evidence type="ECO:0000256" key="5">
    <source>
        <dbReference type="ARBA" id="ARBA00022705"/>
    </source>
</evidence>
<keyword evidence="5 15" id="KW-0235">DNA replication</keyword>
<keyword evidence="6 15" id="KW-0547">Nucleotide-binding</keyword>
<evidence type="ECO:0000256" key="13">
    <source>
        <dbReference type="ARBA" id="ARBA00048988"/>
    </source>
</evidence>
<evidence type="ECO:0000256" key="12">
    <source>
        <dbReference type="ARBA" id="ARBA00034617"/>
    </source>
</evidence>
<feature type="short sequence motif" description="Nuclear export signal" evidence="15">
    <location>
        <begin position="90"/>
        <end position="99"/>
    </location>
</feature>
<comment type="subcellular location">
    <subcellularLocation>
        <location evidence="1 15">Host nucleus</location>
    </subcellularLocation>
</comment>
<dbReference type="InterPro" id="IPR014015">
    <property type="entry name" value="Helicase_SF3_DNA-vir"/>
</dbReference>
<evidence type="ECO:0000256" key="7">
    <source>
        <dbReference type="ARBA" id="ARBA00022801"/>
    </source>
</evidence>
<evidence type="ECO:0000256" key="3">
    <source>
        <dbReference type="ARBA" id="ARBA00022553"/>
    </source>
</evidence>
<keyword evidence="10 15" id="KW-0238">DNA-binding</keyword>
<keyword evidence="4 15" id="KW-1048">Host nucleus</keyword>
<dbReference type="SUPFAM" id="SSF55464">
    <property type="entry name" value="Origin of replication-binding domain, RBD-like"/>
    <property type="match status" value="1"/>
</dbReference>
<dbReference type="Gene3D" id="3.40.50.300">
    <property type="entry name" value="P-loop containing nucleotide triphosphate hydrolases"/>
    <property type="match status" value="1"/>
</dbReference>
<reference evidence="18 19" key="1">
    <citation type="journal article" date="2007" name="J. Gen. Virol.">
        <title>Complete genomic characterization of a murine papillomavirus isolated from papillomatous lesions of a European harvest mouse (Micromys minutus).</title>
        <authorList>
            <person name="Van Doorslaer K."/>
            <person name="Rector A."/>
            <person name="Jenson A.B."/>
            <person name="Sundberg J.P."/>
            <person name="Van Ranst M."/>
            <person name="Ghim S.J."/>
        </authorList>
    </citation>
    <scope>NUCLEOTIDE SEQUENCE [LARGE SCALE GENOMIC DNA]</scope>
</reference>
<organism evidence="18 19">
    <name type="scientific">Micromys minutus papillomavirus</name>
    <name type="common">MmPV</name>
    <name type="synonym">Old world harvest mouse papillomavirus</name>
    <dbReference type="NCBI Taxonomy" id="10568"/>
    <lineage>
        <taxon>Viruses</taxon>
        <taxon>Monodnaviria</taxon>
        <taxon>Shotokuvirae</taxon>
        <taxon>Cossaviricota</taxon>
        <taxon>Papovaviricetes</taxon>
        <taxon>Zurhausenvirales</taxon>
        <taxon>Papillomaviridae</taxon>
        <taxon>Firstpapillomavirinae</taxon>
        <taxon>Pipapillomavirus</taxon>
        <taxon>Pipapillomavirus 2</taxon>
    </lineage>
</organism>
<evidence type="ECO:0000259" key="17">
    <source>
        <dbReference type="PROSITE" id="PS51206"/>
    </source>
</evidence>
<feature type="cross-link" description="Glycyl lysine isopeptide (Lys-Gly) (interchain with G-Cter in SUMO)" evidence="15">
    <location>
        <position position="516"/>
    </location>
</feature>
<dbReference type="Pfam" id="PF20450">
    <property type="entry name" value="PPV_E1_DBD"/>
    <property type="match status" value="1"/>
</dbReference>
<evidence type="ECO:0000256" key="8">
    <source>
        <dbReference type="ARBA" id="ARBA00022806"/>
    </source>
</evidence>
<evidence type="ECO:0000256" key="6">
    <source>
        <dbReference type="ARBA" id="ARBA00022741"/>
    </source>
</evidence>
<keyword evidence="7 15" id="KW-0378">Hydrolase</keyword>
<dbReference type="Pfam" id="PF00524">
    <property type="entry name" value="PPV_E1_N"/>
    <property type="match status" value="1"/>
</dbReference>
<comment type="PTM">
    <text evidence="15">Sumoylated.</text>
</comment>
<comment type="catalytic activity">
    <reaction evidence="13 15 16">
        <text>ATP + H2O = ADP + phosphate + H(+)</text>
        <dbReference type="Rhea" id="RHEA:13065"/>
        <dbReference type="ChEBI" id="CHEBI:15377"/>
        <dbReference type="ChEBI" id="CHEBI:15378"/>
        <dbReference type="ChEBI" id="CHEBI:30616"/>
        <dbReference type="ChEBI" id="CHEBI:43474"/>
        <dbReference type="ChEBI" id="CHEBI:456216"/>
        <dbReference type="EC" id="5.6.2.4"/>
    </reaction>
</comment>
<dbReference type="PROSITE" id="PS51206">
    <property type="entry name" value="SF3_HELICASE_1"/>
    <property type="match status" value="1"/>
</dbReference>
<dbReference type="EMBL" id="DQ269468">
    <property type="protein sequence ID" value="ABB85354.1"/>
    <property type="molecule type" value="Genomic_DNA"/>
</dbReference>
<dbReference type="EC" id="5.6.2.4" evidence="15 16"/>
<dbReference type="PIRSF" id="PIRSF003383">
    <property type="entry name" value="Rep_E1_papillomaV"/>
    <property type="match status" value="1"/>
</dbReference>
<evidence type="ECO:0000256" key="2">
    <source>
        <dbReference type="ARBA" id="ARBA00022518"/>
    </source>
</evidence>
<dbReference type="GO" id="GO:0043138">
    <property type="term" value="F:3'-5' DNA helicase activity"/>
    <property type="evidence" value="ECO:0007669"/>
    <property type="project" value="UniProtKB-UniRule"/>
</dbReference>
<dbReference type="Gene3D" id="1.10.10.510">
    <property type="entry name" value="Zinc finger, large T-antigen D1 domain"/>
    <property type="match status" value="1"/>
</dbReference>
<dbReference type="InterPro" id="IPR027417">
    <property type="entry name" value="P-loop_NTPase"/>
</dbReference>
<evidence type="ECO:0000256" key="10">
    <source>
        <dbReference type="ARBA" id="ARBA00023125"/>
    </source>
</evidence>
<feature type="short sequence motif" description="Nuclear localization signal" evidence="15">
    <location>
        <begin position="72"/>
        <end position="74"/>
    </location>
</feature>
<evidence type="ECO:0000256" key="14">
    <source>
        <dbReference type="ARBA" id="ARBA00093297"/>
    </source>
</evidence>
<dbReference type="InterPro" id="IPR046935">
    <property type="entry name" value="PPV_E1_DBD_sf"/>
</dbReference>
<dbReference type="InterPro" id="IPR037102">
    <property type="entry name" value="Znf_lg_T-Ag_D1_dom_sf"/>
</dbReference>
<comment type="similarity">
    <text evidence="15 16">Belongs to the papillomaviridae E1 protein family.</text>
</comment>
<evidence type="ECO:0000256" key="1">
    <source>
        <dbReference type="ARBA" id="ARBA00004147"/>
    </source>
</evidence>
<accession>A0EPK5</accession>
<dbReference type="InterPro" id="IPR016393">
    <property type="entry name" value="Rep_E1_papillomaV"/>
</dbReference>
<evidence type="ECO:0000256" key="4">
    <source>
        <dbReference type="ARBA" id="ARBA00022562"/>
    </source>
</evidence>
<keyword evidence="3 15" id="KW-0597">Phosphoprotein</keyword>
<dbReference type="OrthoDB" id="4795at10239"/>
<evidence type="ECO:0000256" key="16">
    <source>
        <dbReference type="PIRNR" id="PIRNR003383"/>
    </source>
</evidence>
<evidence type="ECO:0000256" key="9">
    <source>
        <dbReference type="ARBA" id="ARBA00022840"/>
    </source>
</evidence>
<evidence type="ECO:0000313" key="19">
    <source>
        <dbReference type="Proteomes" id="UP000148062"/>
    </source>
</evidence>
<comment type="function">
    <text evidence="16">ATP-dependent DNA helicase required for initiation of viral DNA replication. It forms a complex with the viral E2 protein. The E1-E2 complex binds to the replication origin which contains binding sites for both proteins.</text>
</comment>
<feature type="modified residue" description="Phosphoserine; by host" evidence="15">
    <location>
        <position position="91"/>
    </location>
</feature>
<comment type="function">
    <text evidence="14 15">ATP-dependent DNA 3'-5' helicase required for initiation of viral DNA replication. It forms a complex with the viral E2 protein. The E1-E2 complex binds to the replication origin which contains binding sites for both proteins. During the initial step, a dimer of E1 interacts with a dimer of protein E2 leading to a complex that binds the viral origin of replication with high specificity. Then, a second dimer of E1 displaces the E2 dimer in an ATP-dependent manner to form the E1 tetramer. Following this, two E1 monomers are added to each half of the site, which results in the formation of two E1 trimers on the viral ori. Subsequently, two hexamers will be created. The double hexamer acts as a bi-directional helicase machinery and unwinds the viral DNA and then recruits the host DNA polymerase to start replication.</text>
</comment>
<keyword evidence="15" id="KW-0832">Ubl conjugation</keyword>
<dbReference type="GO" id="GO:0005524">
    <property type="term" value="F:ATP binding"/>
    <property type="evidence" value="ECO:0007669"/>
    <property type="project" value="UniProtKB-UniRule"/>
</dbReference>
<dbReference type="Proteomes" id="UP000148062">
    <property type="component" value="Segment"/>
</dbReference>
<dbReference type="Gene3D" id="3.40.1310.10">
    <property type="match status" value="1"/>
</dbReference>
<dbReference type="HAMAP" id="MF_04000">
    <property type="entry name" value="PPV_E1"/>
    <property type="match status" value="1"/>
</dbReference>
<dbReference type="GO" id="GO:0042025">
    <property type="term" value="C:host cell nucleus"/>
    <property type="evidence" value="ECO:0007669"/>
    <property type="project" value="UniProtKB-SubCell"/>
</dbReference>
<comment type="catalytic activity">
    <reaction evidence="12 15">
        <text>Couples ATP hydrolysis with the unwinding of duplex DNA by translocating in the 3'-5' direction.</text>
        <dbReference type="EC" id="5.6.2.4"/>
    </reaction>
</comment>
<dbReference type="InterPro" id="IPR046832">
    <property type="entry name" value="PPV_E1_DBD"/>
</dbReference>
<dbReference type="InterPro" id="IPR001177">
    <property type="entry name" value="PPV_DNA_helicase_E1_C"/>
</dbReference>
<dbReference type="RefSeq" id="YP_873941.1">
    <property type="nucleotide sequence ID" value="NC_008582.1"/>
</dbReference>
<comment type="caution">
    <text evidence="15">Lacks conserved residue(s) required for the propagation of feature annotation.</text>
</comment>
<dbReference type="KEGG" id="vg:5075642"/>
<evidence type="ECO:0000313" key="18">
    <source>
        <dbReference type="EMBL" id="ABB85354.1"/>
    </source>
</evidence>
<dbReference type="SUPFAM" id="SSF52540">
    <property type="entry name" value="P-loop containing nucleoside triphosphate hydrolases"/>
    <property type="match status" value="1"/>
</dbReference>
<feature type="domain" description="SF3 helicase" evidence="17">
    <location>
        <begin position="409"/>
        <end position="559"/>
    </location>
</feature>
<keyword evidence="2 15" id="KW-0244">Early protein</keyword>
<evidence type="ECO:0000256" key="11">
    <source>
        <dbReference type="ARBA" id="ARBA00023235"/>
    </source>
</evidence>
<gene>
    <name evidence="15" type="primary">E1</name>
</gene>
<organismHost>
    <name type="scientific">Micromys minutus</name>
    <name type="common">European harvest mouse</name>
    <dbReference type="NCBI Taxonomy" id="13151"/>
</organismHost>
<dbReference type="GO" id="GO:0003677">
    <property type="term" value="F:DNA binding"/>
    <property type="evidence" value="ECO:0007669"/>
    <property type="project" value="UniProtKB-UniRule"/>
</dbReference>
<name>A0EPK5_MMPV</name>
<feature type="binding site" evidence="15">
    <location>
        <begin position="435"/>
        <end position="442"/>
    </location>
    <ligand>
        <name>ATP</name>
        <dbReference type="ChEBI" id="CHEBI:30616"/>
    </ligand>
</feature>
<dbReference type="GO" id="GO:0016887">
    <property type="term" value="F:ATP hydrolysis activity"/>
    <property type="evidence" value="ECO:0007669"/>
    <property type="project" value="RHEA"/>
</dbReference>
<sequence>MDNDKGEYRWAFLDGEAVCSDDDGTVDNFEALFEQSTQGSFLDNDEVDQGNSLALLTSQLFEQDEQHITALKRKYVTTPGRERNLEIDSLSPRLNAVRISPRAKTSRRRLFDDSGVGNETEDLTATEEVLGGSGSSDIVPSTSSSADSCEELLRANNVYNACLARFKEAFGVGFTDLTRSFKSNKTCSQHWVVTVFGAPETLIEAAKVQLGEQSLFLQHQCSWAGSKRVDLFLFQFKAEKCRLTLTKQVSAMLGVAERLVLAEPPNCRSNLAAFYFYKKTLGKEPYVSFKGSSPEWIVKQVLIEHRVAASETFDFSKMVQWAYDNNYVEESEIAYNYALEAETDSNAESWLKTTSQVKYVKDCAQMVRMYKRQQMREMSNTQWIRKCCNEQEVTGDWKVIAAFLRYQEVNLVMFLSALRNMLKGTPKRHCLVITGPPDTGKSYFCTTLVSFLKGRVISFMNSKSQFWLQPLADAKIGFLDDATHTCWTYMDTYLRNALDGNPVQVDMKHRASIQLKLPPLLITSNIDVMNMDRYRYLHSRLQSFEFTKRMPLDSKGQPEFVLSAANWASFFTRLAKQLGLEEEEDEFSPGSFRCSARTDSQSV</sequence>